<comment type="caution">
    <text evidence="1">The sequence shown here is derived from an EMBL/GenBank/DDBJ whole genome shotgun (WGS) entry which is preliminary data.</text>
</comment>
<organism evidence="1 2">
    <name type="scientific">Viridibacillus arvi</name>
    <dbReference type="NCBI Taxonomy" id="263475"/>
    <lineage>
        <taxon>Bacteria</taxon>
        <taxon>Bacillati</taxon>
        <taxon>Bacillota</taxon>
        <taxon>Bacilli</taxon>
        <taxon>Bacillales</taxon>
        <taxon>Caryophanaceae</taxon>
        <taxon>Viridibacillus</taxon>
    </lineage>
</organism>
<proteinExistence type="predicted"/>
<protein>
    <submittedName>
        <fullName evidence="1">Uncharacterized protein</fullName>
    </submittedName>
</protein>
<dbReference type="AlphaFoldDB" id="A0A0M0LDJ1"/>
<evidence type="ECO:0000313" key="2">
    <source>
        <dbReference type="Proteomes" id="UP000036867"/>
    </source>
</evidence>
<dbReference type="EMBL" id="LILB01000005">
    <property type="protein sequence ID" value="KOO49170.1"/>
    <property type="molecule type" value="Genomic_DNA"/>
</dbReference>
<keyword evidence="2" id="KW-1185">Reference proteome</keyword>
<dbReference type="Proteomes" id="UP000036867">
    <property type="component" value="Unassembled WGS sequence"/>
</dbReference>
<accession>A0A0M0LDJ1</accession>
<gene>
    <name evidence="1" type="ORF">AMD00_12345</name>
</gene>
<reference evidence="2" key="1">
    <citation type="submission" date="2015-08" db="EMBL/GenBank/DDBJ databases">
        <title>Fjat-10028 dsm 16317.</title>
        <authorList>
            <person name="Liu B."/>
            <person name="Wang J."/>
            <person name="Zhu Y."/>
            <person name="Liu G."/>
            <person name="Chen Q."/>
            <person name="Chen Z."/>
            <person name="Lan J."/>
            <person name="Che J."/>
            <person name="Ge C."/>
            <person name="Shi H."/>
            <person name="Pan Z."/>
            <person name="Liu X."/>
        </authorList>
    </citation>
    <scope>NUCLEOTIDE SEQUENCE [LARGE SCALE GENOMIC DNA]</scope>
    <source>
        <strain evidence="2">DSM 16317</strain>
    </source>
</reference>
<name>A0A0M0LDJ1_9BACL</name>
<sequence length="125" mass="14467">MGIPHTRQPFIRLICQGSRKEFMMPTLKGTIIIQEMKGPNILYIDKTALAKYFIDFDGKEVQTNLHLQKSQSQEYRGTAEIFYFEGKDGYGGNKFANDFYIDDQDILELLEEHEGEIVELVVELI</sequence>
<evidence type="ECO:0000313" key="1">
    <source>
        <dbReference type="EMBL" id="KOO49170.1"/>
    </source>
</evidence>